<dbReference type="HAMAP" id="MF_00925">
    <property type="entry name" value="OM_assembly_BamE"/>
    <property type="match status" value="1"/>
</dbReference>
<organism evidence="7 8">
    <name type="scientific">Nitrococcus mobilis Nb-231</name>
    <dbReference type="NCBI Taxonomy" id="314278"/>
    <lineage>
        <taxon>Bacteria</taxon>
        <taxon>Pseudomonadati</taxon>
        <taxon>Pseudomonadota</taxon>
        <taxon>Gammaproteobacteria</taxon>
        <taxon>Chromatiales</taxon>
        <taxon>Ectothiorhodospiraceae</taxon>
        <taxon>Nitrococcus</taxon>
    </lineage>
</organism>
<dbReference type="InterPro" id="IPR026592">
    <property type="entry name" value="BamE"/>
</dbReference>
<evidence type="ECO:0000256" key="2">
    <source>
        <dbReference type="ARBA" id="ARBA00023136"/>
    </source>
</evidence>
<dbReference type="GO" id="GO:0043165">
    <property type="term" value="P:Gram-negative-bacterium-type cell outer membrane assembly"/>
    <property type="evidence" value="ECO:0007669"/>
    <property type="project" value="UniProtKB-UniRule"/>
</dbReference>
<feature type="domain" description="Outer membrane protein assembly factor BamE" evidence="6">
    <location>
        <begin position="48"/>
        <end position="116"/>
    </location>
</feature>
<name>A4BRW9_9GAMM</name>
<comment type="subcellular location">
    <subcellularLocation>
        <location evidence="4">Cell outer membrane</location>
        <topology evidence="4">Lipid-anchor</topology>
    </subcellularLocation>
</comment>
<dbReference type="GO" id="GO:1990063">
    <property type="term" value="C:Bam protein complex"/>
    <property type="evidence" value="ECO:0007669"/>
    <property type="project" value="TreeGrafter"/>
</dbReference>
<evidence type="ECO:0000256" key="3">
    <source>
        <dbReference type="ARBA" id="ARBA00023237"/>
    </source>
</evidence>
<keyword evidence="4" id="KW-0564">Palmitate</keyword>
<keyword evidence="2 4" id="KW-0472">Membrane</keyword>
<dbReference type="HOGENOM" id="CLU_083835_3_1_6"/>
<protein>
    <recommendedName>
        <fullName evidence="4">Outer membrane protein assembly factor BamE</fullName>
    </recommendedName>
</protein>
<evidence type="ECO:0000256" key="5">
    <source>
        <dbReference type="SAM" id="MobiDB-lite"/>
    </source>
</evidence>
<dbReference type="AlphaFoldDB" id="A4BRW9"/>
<dbReference type="eggNOG" id="COG2913">
    <property type="taxonomic scope" value="Bacteria"/>
</dbReference>
<dbReference type="OrthoDB" id="9808250at2"/>
<evidence type="ECO:0000256" key="1">
    <source>
        <dbReference type="ARBA" id="ARBA00022729"/>
    </source>
</evidence>
<comment type="similarity">
    <text evidence="4">Belongs to the BamE family.</text>
</comment>
<keyword evidence="1 4" id="KW-0732">Signal</keyword>
<sequence length="144" mass="16350">MRSVWGKDTMSMRTAFIVTTIVYITSLLLSGCSVSQLPFVYRPALEQGTVLSADKIKQLRPGMTPQQVQFLLGTPTIQDPFHTNRWDYVYLRDPRNGAPPVQRQLTLFFDDSNHLQAAQGYALPPTSPLLRRESESKPRLSARR</sequence>
<dbReference type="Gene3D" id="3.30.1450.10">
    <property type="match status" value="1"/>
</dbReference>
<dbReference type="GO" id="GO:0051205">
    <property type="term" value="P:protein insertion into membrane"/>
    <property type="evidence" value="ECO:0007669"/>
    <property type="project" value="UniProtKB-UniRule"/>
</dbReference>
<evidence type="ECO:0000313" key="8">
    <source>
        <dbReference type="Proteomes" id="UP000003374"/>
    </source>
</evidence>
<dbReference type="PROSITE" id="PS51257">
    <property type="entry name" value="PROKAR_LIPOPROTEIN"/>
    <property type="match status" value="1"/>
</dbReference>
<proteinExistence type="inferred from homology"/>
<dbReference type="EMBL" id="AAOF01000008">
    <property type="protein sequence ID" value="EAR21448.1"/>
    <property type="molecule type" value="Genomic_DNA"/>
</dbReference>
<evidence type="ECO:0000256" key="4">
    <source>
        <dbReference type="HAMAP-Rule" id="MF_00925"/>
    </source>
</evidence>
<comment type="caution">
    <text evidence="7">The sequence shown here is derived from an EMBL/GenBank/DDBJ whole genome shotgun (WGS) entry which is preliminary data.</text>
</comment>
<dbReference type="InterPro" id="IPR037873">
    <property type="entry name" value="BamE-like"/>
</dbReference>
<dbReference type="STRING" id="314278.NB231_01019"/>
<dbReference type="PANTHER" id="PTHR37482:SF1">
    <property type="entry name" value="OUTER MEMBRANE PROTEIN ASSEMBLY FACTOR BAME"/>
    <property type="match status" value="1"/>
</dbReference>
<keyword evidence="4 7" id="KW-0449">Lipoprotein</keyword>
<dbReference type="Proteomes" id="UP000003374">
    <property type="component" value="Unassembled WGS sequence"/>
</dbReference>
<dbReference type="PANTHER" id="PTHR37482">
    <property type="entry name" value="OUTER MEMBRANE PROTEIN ASSEMBLY FACTOR BAME"/>
    <property type="match status" value="1"/>
</dbReference>
<dbReference type="GO" id="GO:0030674">
    <property type="term" value="F:protein-macromolecule adaptor activity"/>
    <property type="evidence" value="ECO:0007669"/>
    <property type="project" value="TreeGrafter"/>
</dbReference>
<gene>
    <name evidence="4" type="primary">bamE</name>
    <name evidence="7" type="ORF">NB231_01019</name>
</gene>
<comment type="subunit">
    <text evidence="4">Part of the Bam complex.</text>
</comment>
<dbReference type="InterPro" id="IPR007450">
    <property type="entry name" value="BamE_dom"/>
</dbReference>
<dbReference type="Pfam" id="PF04355">
    <property type="entry name" value="BamE"/>
    <property type="match status" value="1"/>
</dbReference>
<evidence type="ECO:0000259" key="6">
    <source>
        <dbReference type="Pfam" id="PF04355"/>
    </source>
</evidence>
<comment type="function">
    <text evidence="4">Part of the outer membrane protein assembly complex, which is involved in assembly and insertion of beta-barrel proteins into the outer membrane.</text>
</comment>
<feature type="region of interest" description="Disordered" evidence="5">
    <location>
        <begin position="121"/>
        <end position="144"/>
    </location>
</feature>
<keyword evidence="3 4" id="KW-0998">Cell outer membrane</keyword>
<accession>A4BRW9</accession>
<reference evidence="7 8" key="1">
    <citation type="submission" date="2006-02" db="EMBL/GenBank/DDBJ databases">
        <authorList>
            <person name="Waterbury J."/>
            <person name="Ferriera S."/>
            <person name="Johnson J."/>
            <person name="Kravitz S."/>
            <person name="Halpern A."/>
            <person name="Remington K."/>
            <person name="Beeson K."/>
            <person name="Tran B."/>
            <person name="Rogers Y.-H."/>
            <person name="Friedman R."/>
            <person name="Venter J.C."/>
        </authorList>
    </citation>
    <scope>NUCLEOTIDE SEQUENCE [LARGE SCALE GENOMIC DNA]</scope>
    <source>
        <strain evidence="7 8">Nb-231</strain>
    </source>
</reference>
<keyword evidence="8" id="KW-1185">Reference proteome</keyword>
<evidence type="ECO:0000313" key="7">
    <source>
        <dbReference type="EMBL" id="EAR21448.1"/>
    </source>
</evidence>